<evidence type="ECO:0000256" key="1">
    <source>
        <dbReference type="SAM" id="SignalP"/>
    </source>
</evidence>
<dbReference type="RefSeq" id="WP_012637015.1">
    <property type="nucleotide sequence ID" value="NC_011901.1"/>
</dbReference>
<organism evidence="2 3">
    <name type="scientific">Thioalkalivibrio sulfidiphilus (strain HL-EbGR7)</name>
    <dbReference type="NCBI Taxonomy" id="396588"/>
    <lineage>
        <taxon>Bacteria</taxon>
        <taxon>Pseudomonadati</taxon>
        <taxon>Pseudomonadota</taxon>
        <taxon>Gammaproteobacteria</taxon>
        <taxon>Chromatiales</taxon>
        <taxon>Ectothiorhodospiraceae</taxon>
        <taxon>Thioalkalivibrio</taxon>
    </lineage>
</organism>
<evidence type="ECO:0000313" key="2">
    <source>
        <dbReference type="EMBL" id="ACL71526.1"/>
    </source>
</evidence>
<keyword evidence="3" id="KW-1185">Reference proteome</keyword>
<proteinExistence type="predicted"/>
<dbReference type="EMBL" id="CP001339">
    <property type="protein sequence ID" value="ACL71526.1"/>
    <property type="molecule type" value="Genomic_DNA"/>
</dbReference>
<feature type="chain" id="PRO_5002872980" description="Lipoprotein" evidence="1">
    <location>
        <begin position="24"/>
        <end position="166"/>
    </location>
</feature>
<reference evidence="2 3" key="1">
    <citation type="journal article" date="2011" name="Stand. Genomic Sci.">
        <title>Complete genome sequence of 'Thioalkalivibrio sulfidophilus' HL-EbGr7.</title>
        <authorList>
            <person name="Muyzer G."/>
            <person name="Sorokin D.Y."/>
            <person name="Mavromatis K."/>
            <person name="Lapidus A."/>
            <person name="Clum A."/>
            <person name="Ivanova N."/>
            <person name="Pati A."/>
            <person name="d'Haeseleer P."/>
            <person name="Woyke T."/>
            <person name="Kyrpides N.C."/>
        </authorList>
    </citation>
    <scope>NUCLEOTIDE SEQUENCE [LARGE SCALE GENOMIC DNA]</scope>
    <source>
        <strain evidence="2 3">HL-EbGR7</strain>
    </source>
</reference>
<keyword evidence="1" id="KW-0732">Signal</keyword>
<dbReference type="OrthoDB" id="9949536at2"/>
<dbReference type="AlphaFoldDB" id="B8GL08"/>
<dbReference type="STRING" id="396588.Tgr7_0428"/>
<sequence precursor="true">MRHLARLCLTVFVALSISLTAGCAALRAVQDHPLAARLAVEQTTLRWIGDDLHRAERTREVIAEVRPHIEGSATVATLDQAARSAIRWDSLSLADQRLLETLLDELKQELERRIGAGLLDPDQQMTVAAVLDWIDAAAQDAQRFLEQRALLVGSGTIPATYPATAR</sequence>
<protein>
    <recommendedName>
        <fullName evidence="4">Lipoprotein</fullName>
    </recommendedName>
</protein>
<dbReference type="PROSITE" id="PS51257">
    <property type="entry name" value="PROKAR_LIPOPROTEIN"/>
    <property type="match status" value="1"/>
</dbReference>
<name>B8GL08_THISH</name>
<gene>
    <name evidence="2" type="ordered locus">Tgr7_0428</name>
</gene>
<accession>B8GL08</accession>
<dbReference type="KEGG" id="tgr:Tgr7_0428"/>
<dbReference type="Proteomes" id="UP000002383">
    <property type="component" value="Chromosome"/>
</dbReference>
<evidence type="ECO:0000313" key="3">
    <source>
        <dbReference type="Proteomes" id="UP000002383"/>
    </source>
</evidence>
<dbReference type="HOGENOM" id="CLU_1601953_0_0_6"/>
<evidence type="ECO:0008006" key="4">
    <source>
        <dbReference type="Google" id="ProtNLM"/>
    </source>
</evidence>
<feature type="signal peptide" evidence="1">
    <location>
        <begin position="1"/>
        <end position="23"/>
    </location>
</feature>